<reference evidence="1" key="1">
    <citation type="journal article" date="2015" name="Nature">
        <title>Complex archaea that bridge the gap between prokaryotes and eukaryotes.</title>
        <authorList>
            <person name="Spang A."/>
            <person name="Saw J.H."/>
            <person name="Jorgensen S.L."/>
            <person name="Zaremba-Niedzwiedzka K."/>
            <person name="Martijn J."/>
            <person name="Lind A.E."/>
            <person name="van Eijk R."/>
            <person name="Schleper C."/>
            <person name="Guy L."/>
            <person name="Ettema T.J."/>
        </authorList>
    </citation>
    <scope>NUCLEOTIDE SEQUENCE</scope>
</reference>
<dbReference type="EMBL" id="LAZR01014506">
    <property type="protein sequence ID" value="KKM17202.1"/>
    <property type="molecule type" value="Genomic_DNA"/>
</dbReference>
<organism evidence="1">
    <name type="scientific">marine sediment metagenome</name>
    <dbReference type="NCBI Taxonomy" id="412755"/>
    <lineage>
        <taxon>unclassified sequences</taxon>
        <taxon>metagenomes</taxon>
        <taxon>ecological metagenomes</taxon>
    </lineage>
</organism>
<evidence type="ECO:0000313" key="1">
    <source>
        <dbReference type="EMBL" id="KKM17202.1"/>
    </source>
</evidence>
<accession>A0A0F9HPW7</accession>
<dbReference type="AlphaFoldDB" id="A0A0F9HPW7"/>
<proteinExistence type="predicted"/>
<protein>
    <submittedName>
        <fullName evidence="1">Uncharacterized protein</fullName>
    </submittedName>
</protein>
<gene>
    <name evidence="1" type="ORF">LCGC14_1678100</name>
</gene>
<comment type="caution">
    <text evidence="1">The sequence shown here is derived from an EMBL/GenBank/DDBJ whole genome shotgun (WGS) entry which is preliminary data.</text>
</comment>
<name>A0A0F9HPW7_9ZZZZ</name>
<sequence>MKTRTVTQRIGEWLGPVDWGYEFTKHDWSESRGGHNPTLTPESVQVLQEAEGLFNEGKTIEVWCYDMWRKVIKVGMYDGWPYWEPTPTYLLASWLGNEPHSFLSVSKVRVGTHNA</sequence>